<dbReference type="SUPFAM" id="SSF64376">
    <property type="entry name" value="YlxR-like"/>
    <property type="match status" value="1"/>
</dbReference>
<evidence type="ECO:0000259" key="1">
    <source>
        <dbReference type="Pfam" id="PF04296"/>
    </source>
</evidence>
<organism evidence="2 3">
    <name type="scientific">Flavimobilis marinus</name>
    <dbReference type="NCBI Taxonomy" id="285351"/>
    <lineage>
        <taxon>Bacteria</taxon>
        <taxon>Bacillati</taxon>
        <taxon>Actinomycetota</taxon>
        <taxon>Actinomycetes</taxon>
        <taxon>Micrococcales</taxon>
        <taxon>Jonesiaceae</taxon>
        <taxon>Flavimobilis</taxon>
    </lineage>
</organism>
<sequence length="86" mass="9286">MRTCVGCRGTGPRAQLVRLVAAAPHPPGASRVVVDQGRCLPGRGAWLHQEERCLGLAERRRAVIRALRLPGPADLAGVHEWFARGT</sequence>
<accession>A0A1I2E5L9</accession>
<name>A0A1I2E5L9_9MICO</name>
<dbReference type="Gene3D" id="3.30.1230.10">
    <property type="entry name" value="YlxR-like"/>
    <property type="match status" value="1"/>
</dbReference>
<dbReference type="InterPro" id="IPR037465">
    <property type="entry name" value="YlxR"/>
</dbReference>
<dbReference type="EMBL" id="FONZ01000001">
    <property type="protein sequence ID" value="SFE88007.1"/>
    <property type="molecule type" value="Genomic_DNA"/>
</dbReference>
<dbReference type="Pfam" id="PF04296">
    <property type="entry name" value="YlxR"/>
    <property type="match status" value="1"/>
</dbReference>
<proteinExistence type="predicted"/>
<dbReference type="PANTHER" id="PTHR34215">
    <property type="entry name" value="BLL0784 PROTEIN"/>
    <property type="match status" value="1"/>
</dbReference>
<dbReference type="Proteomes" id="UP000198520">
    <property type="component" value="Unassembled WGS sequence"/>
</dbReference>
<dbReference type="STRING" id="285351.SAMN04488035_0895"/>
<feature type="domain" description="YlxR" evidence="1">
    <location>
        <begin position="2"/>
        <end position="72"/>
    </location>
</feature>
<dbReference type="RefSeq" id="WP_268248144.1">
    <property type="nucleotide sequence ID" value="NZ_FONZ01000001.1"/>
</dbReference>
<evidence type="ECO:0000313" key="2">
    <source>
        <dbReference type="EMBL" id="SFE88007.1"/>
    </source>
</evidence>
<protein>
    <recommendedName>
        <fullName evidence="1">YlxR domain-containing protein</fullName>
    </recommendedName>
</protein>
<dbReference type="PANTHER" id="PTHR34215:SF1">
    <property type="entry name" value="YLXR DOMAIN-CONTAINING PROTEIN"/>
    <property type="match status" value="1"/>
</dbReference>
<dbReference type="AlphaFoldDB" id="A0A1I2E5L9"/>
<dbReference type="InterPro" id="IPR035931">
    <property type="entry name" value="YlxR-like_sf"/>
</dbReference>
<gene>
    <name evidence="2" type="ORF">SAMN04488035_0895</name>
</gene>
<keyword evidence="3" id="KW-1185">Reference proteome</keyword>
<evidence type="ECO:0000313" key="3">
    <source>
        <dbReference type="Proteomes" id="UP000198520"/>
    </source>
</evidence>
<reference evidence="3" key="1">
    <citation type="submission" date="2016-10" db="EMBL/GenBank/DDBJ databases">
        <authorList>
            <person name="Varghese N."/>
            <person name="Submissions S."/>
        </authorList>
    </citation>
    <scope>NUCLEOTIDE SEQUENCE [LARGE SCALE GENOMIC DNA]</scope>
    <source>
        <strain evidence="3">DSM 19083</strain>
    </source>
</reference>
<dbReference type="InterPro" id="IPR007393">
    <property type="entry name" value="YlxR_dom"/>
</dbReference>